<feature type="domain" description="ArsA/GET3 Anion-transporting ATPase-like" evidence="1">
    <location>
        <begin position="14"/>
        <end position="286"/>
    </location>
</feature>
<dbReference type="GO" id="GO:0016887">
    <property type="term" value="F:ATP hydrolysis activity"/>
    <property type="evidence" value="ECO:0007669"/>
    <property type="project" value="InterPro"/>
</dbReference>
<dbReference type="EMBL" id="CAFBQU010000025">
    <property type="protein sequence ID" value="CAB5065906.1"/>
    <property type="molecule type" value="Genomic_DNA"/>
</dbReference>
<dbReference type="PANTHER" id="PTHR10803">
    <property type="entry name" value="ARSENICAL PUMP-DRIVING ATPASE ARSENITE-TRANSLOCATING ATPASE"/>
    <property type="match status" value="1"/>
</dbReference>
<evidence type="ECO:0000259" key="1">
    <source>
        <dbReference type="Pfam" id="PF02374"/>
    </source>
</evidence>
<dbReference type="PANTHER" id="PTHR10803:SF26">
    <property type="entry name" value="ANION TRANSPORTER ATPASE-RELATED"/>
    <property type="match status" value="1"/>
</dbReference>
<proteinExistence type="predicted"/>
<dbReference type="EMBL" id="CAFBPN010000025">
    <property type="protein sequence ID" value="CAB5017128.1"/>
    <property type="molecule type" value="Genomic_DNA"/>
</dbReference>
<dbReference type="AlphaFoldDB" id="A0A6J7ULX1"/>
<evidence type="ECO:0000313" key="2">
    <source>
        <dbReference type="EMBL" id="CAB5017128.1"/>
    </source>
</evidence>
<dbReference type="SUPFAM" id="SSF52540">
    <property type="entry name" value="P-loop containing nucleoside triphosphate hydrolases"/>
    <property type="match status" value="1"/>
</dbReference>
<name>A0A6J7ULX1_9ZZZZ</name>
<sequence>MSGSHVKQLLTTNRVIVFAGSGGVGKTTTAAALAAHGAQLGKRVVVITIDPARRLADALGVGGTLTNEPSRIELSAPGELWATMLDTRTTFDALIYRYSPTPEQAERIIANRFYQNIAGALSGTQEYMAAEKLYDLYNDPRFDLVVVDTPPTRQALDFLSAPARLTRFIDHPLYRILIAPANAGLKVISTLTQPVVRTISKVIGTQALEDTVEFFQAFQGLDAGFRDRAVAVETVLRDTLTQYVLVSTAQTDATSETQFFTDTLRKQNIEPALLILNRMQPRFADDGLIDTQSIDTADLALLEENLAHFHRLADAQEESAQVFTHSAPEIPIARAPFSAALLDNQEKTLETLCSLGALLAHGD</sequence>
<gene>
    <name evidence="2" type="ORF">UFOPK4098_00645</name>
    <name evidence="3" type="ORF">UFOPK4347_01044</name>
</gene>
<accession>A0A6J7ULX1</accession>
<dbReference type="InterPro" id="IPR016300">
    <property type="entry name" value="ATPase_ArsA/GET3"/>
</dbReference>
<dbReference type="Gene3D" id="3.40.50.300">
    <property type="entry name" value="P-loop containing nucleotide triphosphate hydrolases"/>
    <property type="match status" value="1"/>
</dbReference>
<dbReference type="Pfam" id="PF02374">
    <property type="entry name" value="ArsA_ATPase"/>
    <property type="match status" value="1"/>
</dbReference>
<dbReference type="InterPro" id="IPR025723">
    <property type="entry name" value="ArsA/GET3_ATPase-like"/>
</dbReference>
<dbReference type="InterPro" id="IPR027417">
    <property type="entry name" value="P-loop_NTPase"/>
</dbReference>
<dbReference type="GO" id="GO:0005524">
    <property type="term" value="F:ATP binding"/>
    <property type="evidence" value="ECO:0007669"/>
    <property type="project" value="InterPro"/>
</dbReference>
<evidence type="ECO:0000313" key="3">
    <source>
        <dbReference type="EMBL" id="CAB5065906.1"/>
    </source>
</evidence>
<protein>
    <submittedName>
        <fullName evidence="3">Unannotated protein</fullName>
    </submittedName>
</protein>
<organism evidence="3">
    <name type="scientific">freshwater metagenome</name>
    <dbReference type="NCBI Taxonomy" id="449393"/>
    <lineage>
        <taxon>unclassified sequences</taxon>
        <taxon>metagenomes</taxon>
        <taxon>ecological metagenomes</taxon>
    </lineage>
</organism>
<reference evidence="3" key="1">
    <citation type="submission" date="2020-05" db="EMBL/GenBank/DDBJ databases">
        <authorList>
            <person name="Chiriac C."/>
            <person name="Salcher M."/>
            <person name="Ghai R."/>
            <person name="Kavagutti S V."/>
        </authorList>
    </citation>
    <scope>NUCLEOTIDE SEQUENCE</scope>
</reference>